<protein>
    <submittedName>
        <fullName evidence="1">Uncharacterized protein</fullName>
    </submittedName>
</protein>
<evidence type="ECO:0000313" key="2">
    <source>
        <dbReference type="Proteomes" id="UP001165960"/>
    </source>
</evidence>
<evidence type="ECO:0000313" key="1">
    <source>
        <dbReference type="EMBL" id="KAJ9070465.1"/>
    </source>
</evidence>
<sequence length="95" mass="10299">MPVNLGAVSSTVKAETLVLSQYLVCHSISLKELEQCIAQGGKVGDKAVIIANNPQKDLDVPLAYRHLHLLDGLHLESHKAESVATDDEPKESKEL</sequence>
<dbReference type="EMBL" id="QTSX02003573">
    <property type="protein sequence ID" value="KAJ9070465.1"/>
    <property type="molecule type" value="Genomic_DNA"/>
</dbReference>
<organism evidence="1 2">
    <name type="scientific">Entomophthora muscae</name>
    <dbReference type="NCBI Taxonomy" id="34485"/>
    <lineage>
        <taxon>Eukaryota</taxon>
        <taxon>Fungi</taxon>
        <taxon>Fungi incertae sedis</taxon>
        <taxon>Zoopagomycota</taxon>
        <taxon>Entomophthoromycotina</taxon>
        <taxon>Entomophthoromycetes</taxon>
        <taxon>Entomophthorales</taxon>
        <taxon>Entomophthoraceae</taxon>
        <taxon>Entomophthora</taxon>
    </lineage>
</organism>
<keyword evidence="2" id="KW-1185">Reference proteome</keyword>
<dbReference type="Proteomes" id="UP001165960">
    <property type="component" value="Unassembled WGS sequence"/>
</dbReference>
<gene>
    <name evidence="1" type="ORF">DSO57_1007657</name>
</gene>
<accession>A0ACC2T754</accession>
<name>A0ACC2T754_9FUNG</name>
<comment type="caution">
    <text evidence="1">The sequence shown here is derived from an EMBL/GenBank/DDBJ whole genome shotgun (WGS) entry which is preliminary data.</text>
</comment>
<reference evidence="1" key="1">
    <citation type="submission" date="2022-04" db="EMBL/GenBank/DDBJ databases">
        <title>Genome of the entomopathogenic fungus Entomophthora muscae.</title>
        <authorList>
            <person name="Elya C."/>
            <person name="Lovett B.R."/>
            <person name="Lee E."/>
            <person name="Macias A.M."/>
            <person name="Hajek A.E."/>
            <person name="De Bivort B.L."/>
            <person name="Kasson M.T."/>
            <person name="De Fine Licht H.H."/>
            <person name="Stajich J.E."/>
        </authorList>
    </citation>
    <scope>NUCLEOTIDE SEQUENCE</scope>
    <source>
        <strain evidence="1">Berkeley</strain>
    </source>
</reference>
<proteinExistence type="predicted"/>